<dbReference type="PANTHER" id="PTHR42879:SF2">
    <property type="entry name" value="3-OXOACYL-[ACYL-CARRIER-PROTEIN] REDUCTASE FABG"/>
    <property type="match status" value="1"/>
</dbReference>
<dbReference type="PROSITE" id="PS00061">
    <property type="entry name" value="ADH_SHORT"/>
    <property type="match status" value="1"/>
</dbReference>
<gene>
    <name evidence="2" type="ORF">SPV1_09123</name>
</gene>
<dbReference type="AlphaFoldDB" id="Q0F040"/>
<dbReference type="InterPro" id="IPR002347">
    <property type="entry name" value="SDR_fam"/>
</dbReference>
<dbReference type="Pfam" id="PF13561">
    <property type="entry name" value="adh_short_C2"/>
    <property type="match status" value="1"/>
</dbReference>
<dbReference type="InParanoid" id="Q0F040"/>
<dbReference type="InterPro" id="IPR036291">
    <property type="entry name" value="NAD(P)-bd_dom_sf"/>
</dbReference>
<evidence type="ECO:0000256" key="1">
    <source>
        <dbReference type="ARBA" id="ARBA00006484"/>
    </source>
</evidence>
<dbReference type="GO" id="GO:0032787">
    <property type="term" value="P:monocarboxylic acid metabolic process"/>
    <property type="evidence" value="ECO:0007669"/>
    <property type="project" value="UniProtKB-ARBA"/>
</dbReference>
<dbReference type="SMR" id="Q0F040"/>
<dbReference type="Gene3D" id="3.40.50.720">
    <property type="entry name" value="NAD(P)-binding Rossmann-like Domain"/>
    <property type="match status" value="1"/>
</dbReference>
<comment type="caution">
    <text evidence="2">The sequence shown here is derived from an EMBL/GenBank/DDBJ whole genome shotgun (WGS) entry which is preliminary data.</text>
</comment>
<sequence>MIAIELNGRKALITGGDSGLGAATAKSLAQAGADVAITYRYQSAAAEKVAAQAESFGVKAHTFQLDNIASKEDVDALFRQVDEKLGGLDILVNNAGTDGPRALCADSDIEAWRQVVEIDLFGPYYCARKAVQLMRSKQDRGVIINTSSVHEYIPWAGYSAYTSAKAGLSMFSKTLAQEVAPVGIRVIAIAPGAIKTPINANVWQDPKGLADLDDKIPMGRVGEPDEIGHAIAFLCSDLASYITGVTIPVDGGMLLYPDFRQGG</sequence>
<dbReference type="OrthoDB" id="5298949at2"/>
<organism evidence="2 3">
    <name type="scientific">Mariprofundus ferrooxydans PV-1</name>
    <dbReference type="NCBI Taxonomy" id="314345"/>
    <lineage>
        <taxon>Bacteria</taxon>
        <taxon>Pseudomonadati</taxon>
        <taxon>Pseudomonadota</taxon>
        <taxon>Candidatius Mariprofundia</taxon>
        <taxon>Mariprofundales</taxon>
        <taxon>Mariprofundaceae</taxon>
        <taxon>Mariprofundus</taxon>
    </lineage>
</organism>
<dbReference type="PRINTS" id="PR00081">
    <property type="entry name" value="GDHRDH"/>
</dbReference>
<evidence type="ECO:0000313" key="3">
    <source>
        <dbReference type="Proteomes" id="UP000005297"/>
    </source>
</evidence>
<reference evidence="2 3" key="1">
    <citation type="submission" date="2006-09" db="EMBL/GenBank/DDBJ databases">
        <authorList>
            <person name="Emerson D."/>
            <person name="Ferriera S."/>
            <person name="Johnson J."/>
            <person name="Kravitz S."/>
            <person name="Halpern A."/>
            <person name="Remington K."/>
            <person name="Beeson K."/>
            <person name="Tran B."/>
            <person name="Rogers Y.-H."/>
            <person name="Friedman R."/>
            <person name="Venter J.C."/>
        </authorList>
    </citation>
    <scope>NUCLEOTIDE SEQUENCE [LARGE SCALE GENOMIC DNA]</scope>
    <source>
        <strain evidence="2 3">PV-1</strain>
    </source>
</reference>
<proteinExistence type="inferred from homology"/>
<comment type="similarity">
    <text evidence="1">Belongs to the short-chain dehydrogenases/reductases (SDR) family.</text>
</comment>
<dbReference type="Proteomes" id="UP000005297">
    <property type="component" value="Unassembled WGS sequence"/>
</dbReference>
<name>Q0F040_9PROT</name>
<keyword evidence="3" id="KW-1185">Reference proteome</keyword>
<dbReference type="InterPro" id="IPR020904">
    <property type="entry name" value="Sc_DH/Rdtase_CS"/>
</dbReference>
<dbReference type="EMBL" id="AATS01000005">
    <property type="protein sequence ID" value="EAU54844.1"/>
    <property type="molecule type" value="Genomic_DNA"/>
</dbReference>
<dbReference type="eggNOG" id="COG1028">
    <property type="taxonomic scope" value="Bacteria"/>
</dbReference>
<dbReference type="NCBIfam" id="NF005559">
    <property type="entry name" value="PRK07231.1"/>
    <property type="match status" value="1"/>
</dbReference>
<dbReference type="InterPro" id="IPR050259">
    <property type="entry name" value="SDR"/>
</dbReference>
<dbReference type="PANTHER" id="PTHR42879">
    <property type="entry name" value="3-OXOACYL-(ACYL-CARRIER-PROTEIN) REDUCTASE"/>
    <property type="match status" value="1"/>
</dbReference>
<accession>Q0F040</accession>
<dbReference type="STRING" id="314344.AL013_13615"/>
<dbReference type="FunCoup" id="Q0F040">
    <property type="interactions" value="73"/>
</dbReference>
<dbReference type="FunFam" id="3.40.50.720:FF:000084">
    <property type="entry name" value="Short-chain dehydrogenase reductase"/>
    <property type="match status" value="1"/>
</dbReference>
<dbReference type="PRINTS" id="PR00080">
    <property type="entry name" value="SDRFAMILY"/>
</dbReference>
<evidence type="ECO:0000313" key="2">
    <source>
        <dbReference type="EMBL" id="EAU54844.1"/>
    </source>
</evidence>
<dbReference type="HOGENOM" id="CLU_010194_1_3_0"/>
<protein>
    <submittedName>
        <fullName evidence="2">Probable glucose 1-dehydrogenase</fullName>
    </submittedName>
</protein>
<dbReference type="SUPFAM" id="SSF51735">
    <property type="entry name" value="NAD(P)-binding Rossmann-fold domains"/>
    <property type="match status" value="1"/>
</dbReference>
<dbReference type="RefSeq" id="WP_009849345.1">
    <property type="nucleotide sequence ID" value="NZ_DS022294.1"/>
</dbReference>